<name>A0ABZ1U2H0_9ACTN</name>
<reference evidence="1" key="1">
    <citation type="submission" date="2022-10" db="EMBL/GenBank/DDBJ databases">
        <title>The complete genomes of actinobacterial strains from the NBC collection.</title>
        <authorList>
            <person name="Joergensen T.S."/>
            <person name="Alvarez Arevalo M."/>
            <person name="Sterndorff E.B."/>
            <person name="Faurdal D."/>
            <person name="Vuksanovic O."/>
            <person name="Mourched A.-S."/>
            <person name="Charusanti P."/>
            <person name="Shaw S."/>
            <person name="Blin K."/>
            <person name="Weber T."/>
        </authorList>
    </citation>
    <scope>NUCLEOTIDE SEQUENCE</scope>
    <source>
        <strain evidence="1">NBC_00222</strain>
    </source>
</reference>
<evidence type="ECO:0000313" key="2">
    <source>
        <dbReference type="Proteomes" id="UP001432222"/>
    </source>
</evidence>
<keyword evidence="2" id="KW-1185">Reference proteome</keyword>
<dbReference type="PROSITE" id="PS51318">
    <property type="entry name" value="TAT"/>
    <property type="match status" value="1"/>
</dbReference>
<organism evidence="1 2">
    <name type="scientific">Kitasatospora purpeofusca</name>
    <dbReference type="NCBI Taxonomy" id="67352"/>
    <lineage>
        <taxon>Bacteria</taxon>
        <taxon>Bacillati</taxon>
        <taxon>Actinomycetota</taxon>
        <taxon>Actinomycetes</taxon>
        <taxon>Kitasatosporales</taxon>
        <taxon>Streptomycetaceae</taxon>
        <taxon>Kitasatospora</taxon>
    </lineage>
</organism>
<dbReference type="Gene3D" id="3.40.630.10">
    <property type="entry name" value="Zn peptidases"/>
    <property type="match status" value="2"/>
</dbReference>
<dbReference type="RefSeq" id="WP_328955340.1">
    <property type="nucleotide sequence ID" value="NZ_CP108110.1"/>
</dbReference>
<evidence type="ECO:0000313" key="1">
    <source>
        <dbReference type="EMBL" id="WUQ84484.1"/>
    </source>
</evidence>
<dbReference type="SUPFAM" id="SSF53187">
    <property type="entry name" value="Zn-dependent exopeptidases"/>
    <property type="match status" value="1"/>
</dbReference>
<dbReference type="PANTHER" id="PTHR11014">
    <property type="entry name" value="PEPTIDASE M20 FAMILY MEMBER"/>
    <property type="match status" value="1"/>
</dbReference>
<dbReference type="Pfam" id="PF01546">
    <property type="entry name" value="Peptidase_M20"/>
    <property type="match status" value="1"/>
</dbReference>
<proteinExistence type="predicted"/>
<dbReference type="InterPro" id="IPR017439">
    <property type="entry name" value="Amidohydrolase"/>
</dbReference>
<dbReference type="InterPro" id="IPR006311">
    <property type="entry name" value="TAT_signal"/>
</dbReference>
<dbReference type="InterPro" id="IPR002933">
    <property type="entry name" value="Peptidase_M20"/>
</dbReference>
<protein>
    <submittedName>
        <fullName evidence="1">M20/M25/M40 family metallo-hydrolase</fullName>
    </submittedName>
</protein>
<sequence>MGNVAGNGPSRRAVLGGVAGAGVVVMASGAGASAESVGRRNPVDQAAVDAVAARLEGELVALRRALHANPQTTGAETYAAGEVARRLRAAGLEVTTGVGGTTLPDGTVAPGNGVVAVLRGARPGRTVAYRADMDAVPGDGIMPPKKGRPAAHACGHDIHTAVGVGVALTLARLRHRLSGTVVFFFQPGEEGLVGARAMIAQGWLERTGVEEIHALHTGPYPVGGFAVTPGSGLPGQDWVNIAFGGPDAAAAAARLAGAITALGTVPLPQDPAALEAMVRDVQTPDGPLARFLVTGARVAPAPDAEGRPVVEAKFRCWPPERDAEVREEIRRLAQTYPGAVVSYPRDPFPALLCPADAANALARRLRCEFGAGAVTVNRTAFPFNGEDYALFLERVPGTYTFLGVRAPGAGIETSYPHYETFEPDERAIGVGVRAMAGWLADRARH</sequence>
<dbReference type="Proteomes" id="UP001432222">
    <property type="component" value="Chromosome"/>
</dbReference>
<dbReference type="EMBL" id="CP108110">
    <property type="protein sequence ID" value="WUQ84484.1"/>
    <property type="molecule type" value="Genomic_DNA"/>
</dbReference>
<accession>A0ABZ1U2H0</accession>
<gene>
    <name evidence="1" type="ORF">OHA16_16845</name>
</gene>
<dbReference type="PANTHER" id="PTHR11014:SF63">
    <property type="entry name" value="METALLOPEPTIDASE, PUTATIVE (AFU_ORTHOLOGUE AFUA_6G09600)-RELATED"/>
    <property type="match status" value="1"/>
</dbReference>